<dbReference type="InterPro" id="IPR052613">
    <property type="entry name" value="LicD_transferase"/>
</dbReference>
<evidence type="ECO:0000313" key="2">
    <source>
        <dbReference type="EnsemblMetazoa" id="SMAR007107-PA"/>
    </source>
</evidence>
<evidence type="ECO:0008006" key="4">
    <source>
        <dbReference type="Google" id="ProtNLM"/>
    </source>
</evidence>
<dbReference type="AlphaFoldDB" id="T1J0Q1"/>
<dbReference type="STRING" id="126957.T1J0Q1"/>
<dbReference type="OMA" id="HTCNMTE"/>
<accession>T1J0Q1</accession>
<dbReference type="HOGENOM" id="CLU_092190_0_0_1"/>
<sequence length="215" mass="25593">MKYRRVFLYVIAFFVMYLMLKKLKNSSKSNFGCKVPEEVQENLIKLASKVHSILNSLGVTHFLCYGTLWGALRYNRLLPWEQDVEFCAINEKVLYLDEARLLREFRKHSLELEYDWSEGFYTIFNSSKRLGSVEIYVFELDTMNNMLKRVGWKRRVLPPNCENTILHCFPPRLAKTPLPEKELSGVTLPVPREEIEIQKYFYPDDWWKENKSEDC</sequence>
<dbReference type="PANTHER" id="PTHR13627:SF32">
    <property type="entry name" value="AGAP006029-PA"/>
    <property type="match status" value="1"/>
</dbReference>
<dbReference type="EnsemblMetazoa" id="SMAR007107-RA">
    <property type="protein sequence ID" value="SMAR007107-PA"/>
    <property type="gene ID" value="SMAR007107"/>
</dbReference>
<dbReference type="eggNOG" id="ENOG502RZAW">
    <property type="taxonomic scope" value="Eukaryota"/>
</dbReference>
<name>T1J0Q1_STRMM</name>
<protein>
    <recommendedName>
        <fullName evidence="4">LicD family protein</fullName>
    </recommendedName>
</protein>
<dbReference type="PhylomeDB" id="T1J0Q1"/>
<evidence type="ECO:0000313" key="3">
    <source>
        <dbReference type="Proteomes" id="UP000014500"/>
    </source>
</evidence>
<keyword evidence="3" id="KW-1185">Reference proteome</keyword>
<feature type="transmembrane region" description="Helical" evidence="1">
    <location>
        <begin position="6"/>
        <end position="23"/>
    </location>
</feature>
<evidence type="ECO:0000256" key="1">
    <source>
        <dbReference type="SAM" id="Phobius"/>
    </source>
</evidence>
<dbReference type="EMBL" id="JH431739">
    <property type="status" value="NOT_ANNOTATED_CDS"/>
    <property type="molecule type" value="Genomic_DNA"/>
</dbReference>
<reference evidence="2" key="2">
    <citation type="submission" date="2015-02" db="UniProtKB">
        <authorList>
            <consortium name="EnsemblMetazoa"/>
        </authorList>
    </citation>
    <scope>IDENTIFICATION</scope>
</reference>
<organism evidence="2 3">
    <name type="scientific">Strigamia maritima</name>
    <name type="common">European centipede</name>
    <name type="synonym">Geophilus maritimus</name>
    <dbReference type="NCBI Taxonomy" id="126957"/>
    <lineage>
        <taxon>Eukaryota</taxon>
        <taxon>Metazoa</taxon>
        <taxon>Ecdysozoa</taxon>
        <taxon>Arthropoda</taxon>
        <taxon>Myriapoda</taxon>
        <taxon>Chilopoda</taxon>
        <taxon>Pleurostigmophora</taxon>
        <taxon>Geophilomorpha</taxon>
        <taxon>Linotaeniidae</taxon>
        <taxon>Strigamia</taxon>
    </lineage>
</organism>
<proteinExistence type="predicted"/>
<dbReference type="PANTHER" id="PTHR13627">
    <property type="entry name" value="FUKUTIN RELATED PROTEIN"/>
    <property type="match status" value="1"/>
</dbReference>
<reference evidence="3" key="1">
    <citation type="submission" date="2011-05" db="EMBL/GenBank/DDBJ databases">
        <authorList>
            <person name="Richards S.R."/>
            <person name="Qu J."/>
            <person name="Jiang H."/>
            <person name="Jhangiani S.N."/>
            <person name="Agravi P."/>
            <person name="Goodspeed R."/>
            <person name="Gross S."/>
            <person name="Mandapat C."/>
            <person name="Jackson L."/>
            <person name="Mathew T."/>
            <person name="Pu L."/>
            <person name="Thornton R."/>
            <person name="Saada N."/>
            <person name="Wilczek-Boney K.B."/>
            <person name="Lee S."/>
            <person name="Kovar C."/>
            <person name="Wu Y."/>
            <person name="Scherer S.E."/>
            <person name="Worley K.C."/>
            <person name="Muzny D.M."/>
            <person name="Gibbs R."/>
        </authorList>
    </citation>
    <scope>NUCLEOTIDE SEQUENCE</scope>
    <source>
        <strain evidence="3">Brora</strain>
    </source>
</reference>
<keyword evidence="1" id="KW-0812">Transmembrane</keyword>
<dbReference type="Proteomes" id="UP000014500">
    <property type="component" value="Unassembled WGS sequence"/>
</dbReference>
<keyword evidence="1" id="KW-0472">Membrane</keyword>
<keyword evidence="1" id="KW-1133">Transmembrane helix</keyword>